<dbReference type="PROSITE" id="PS00552">
    <property type="entry name" value="HTH_MERR_1"/>
    <property type="match status" value="1"/>
</dbReference>
<dbReference type="RefSeq" id="WP_183932872.1">
    <property type="nucleotide sequence ID" value="NZ_JACICF010000001.1"/>
</dbReference>
<dbReference type="PANTHER" id="PTHR30204:SF92">
    <property type="entry name" value="HTH-TYPE TRANSCRIPTIONAL REGULATOR ZNTR"/>
    <property type="match status" value="1"/>
</dbReference>
<keyword evidence="1" id="KW-0238">DNA-binding</keyword>
<dbReference type="InterPro" id="IPR047057">
    <property type="entry name" value="MerR_fam"/>
</dbReference>
<evidence type="ECO:0000313" key="4">
    <source>
        <dbReference type="Proteomes" id="UP000578569"/>
    </source>
</evidence>
<protein>
    <submittedName>
        <fullName evidence="3">MerR family mercuric resistance operon transcriptional regulator</fullName>
    </submittedName>
</protein>
<accession>A0A839YWX6</accession>
<keyword evidence="4" id="KW-1185">Reference proteome</keyword>
<dbReference type="PROSITE" id="PS50937">
    <property type="entry name" value="HTH_MERR_2"/>
    <property type="match status" value="1"/>
</dbReference>
<evidence type="ECO:0000256" key="1">
    <source>
        <dbReference type="ARBA" id="ARBA00023125"/>
    </source>
</evidence>
<dbReference type="InterPro" id="IPR000551">
    <property type="entry name" value="MerR-type_HTH_dom"/>
</dbReference>
<evidence type="ECO:0000259" key="2">
    <source>
        <dbReference type="PROSITE" id="PS50937"/>
    </source>
</evidence>
<sequence>MKIGKLSAQTGCKIETIRYYERVGLIAAPPRKGTYRDYSPADVDTLRFIRRGRELGFSLDEIRTLLSLAPRQNIHCDEVQQIAKRQLASVQIKIADLGEMEKALTSMIEQCGEMSGGYCPVIQSLAGKQYDPSPL</sequence>
<gene>
    <name evidence="3" type="ORF">FHS50_000559</name>
</gene>
<name>A0A839YWX6_9SPHN</name>
<feature type="domain" description="HTH merR-type" evidence="2">
    <location>
        <begin position="1"/>
        <end position="68"/>
    </location>
</feature>
<organism evidence="3 4">
    <name type="scientific">Sphingomicrobium lutaoense</name>
    <dbReference type="NCBI Taxonomy" id="515949"/>
    <lineage>
        <taxon>Bacteria</taxon>
        <taxon>Pseudomonadati</taxon>
        <taxon>Pseudomonadota</taxon>
        <taxon>Alphaproteobacteria</taxon>
        <taxon>Sphingomonadales</taxon>
        <taxon>Sphingomonadaceae</taxon>
        <taxon>Sphingomicrobium</taxon>
    </lineage>
</organism>
<dbReference type="GO" id="GO:0003700">
    <property type="term" value="F:DNA-binding transcription factor activity"/>
    <property type="evidence" value="ECO:0007669"/>
    <property type="project" value="InterPro"/>
</dbReference>
<dbReference type="PRINTS" id="PR00040">
    <property type="entry name" value="HTHMERR"/>
</dbReference>
<dbReference type="EMBL" id="JACICF010000001">
    <property type="protein sequence ID" value="MBB3763536.1"/>
    <property type="molecule type" value="Genomic_DNA"/>
</dbReference>
<dbReference type="InterPro" id="IPR009061">
    <property type="entry name" value="DNA-bd_dom_put_sf"/>
</dbReference>
<comment type="caution">
    <text evidence="3">The sequence shown here is derived from an EMBL/GenBank/DDBJ whole genome shotgun (WGS) entry which is preliminary data.</text>
</comment>
<proteinExistence type="predicted"/>
<dbReference type="SMART" id="SM00422">
    <property type="entry name" value="HTH_MERR"/>
    <property type="match status" value="1"/>
</dbReference>
<reference evidence="3 4" key="1">
    <citation type="submission" date="2020-08" db="EMBL/GenBank/DDBJ databases">
        <title>Genomic Encyclopedia of Type Strains, Phase IV (KMG-IV): sequencing the most valuable type-strain genomes for metagenomic binning, comparative biology and taxonomic classification.</title>
        <authorList>
            <person name="Goeker M."/>
        </authorList>
    </citation>
    <scope>NUCLEOTIDE SEQUENCE [LARGE SCALE GENOMIC DNA]</scope>
    <source>
        <strain evidence="3 4">DSM 24194</strain>
    </source>
</reference>
<dbReference type="AlphaFoldDB" id="A0A839YWX6"/>
<dbReference type="Proteomes" id="UP000578569">
    <property type="component" value="Unassembled WGS sequence"/>
</dbReference>
<dbReference type="Gene3D" id="1.10.1660.10">
    <property type="match status" value="1"/>
</dbReference>
<dbReference type="SUPFAM" id="SSF46955">
    <property type="entry name" value="Putative DNA-binding domain"/>
    <property type="match status" value="1"/>
</dbReference>
<dbReference type="Pfam" id="PF13411">
    <property type="entry name" value="MerR_1"/>
    <property type="match status" value="1"/>
</dbReference>
<dbReference type="GO" id="GO:0003677">
    <property type="term" value="F:DNA binding"/>
    <property type="evidence" value="ECO:0007669"/>
    <property type="project" value="UniProtKB-KW"/>
</dbReference>
<evidence type="ECO:0000313" key="3">
    <source>
        <dbReference type="EMBL" id="MBB3763536.1"/>
    </source>
</evidence>
<dbReference type="CDD" id="cd04785">
    <property type="entry name" value="HTH_CadR-PbrR-like"/>
    <property type="match status" value="1"/>
</dbReference>
<dbReference type="PANTHER" id="PTHR30204">
    <property type="entry name" value="REDOX-CYCLING DRUG-SENSING TRANSCRIPTIONAL ACTIVATOR SOXR"/>
    <property type="match status" value="1"/>
</dbReference>